<evidence type="ECO:0000313" key="1">
    <source>
        <dbReference type="EMBL" id="EUA11874.1"/>
    </source>
</evidence>
<sequence length="54" mass="6233">MWQREQLGELDESDSLIAAQVTFWETSWRVARAVGVATDRPYRRWPIIAGRGCP</sequence>
<protein>
    <submittedName>
        <fullName evidence="1">Uncharacterized protein</fullName>
    </submittedName>
</protein>
<reference evidence="1" key="1">
    <citation type="submission" date="2014-01" db="EMBL/GenBank/DDBJ databases">
        <authorList>
            <person name="Brown-Elliot B."/>
            <person name="Wallace R."/>
            <person name="Lenaerts A."/>
            <person name="Ordway D."/>
            <person name="DeGroote M.A."/>
            <person name="Parker T."/>
            <person name="Sizemore C."/>
            <person name="Tallon L.J."/>
            <person name="Sadzewicz L.K."/>
            <person name="Sengamalay N."/>
            <person name="Fraser C.M."/>
            <person name="Hine E."/>
            <person name="Shefchek K.A."/>
            <person name="Das S.P."/>
            <person name="Tettelin H."/>
        </authorList>
    </citation>
    <scope>NUCLEOTIDE SEQUENCE [LARGE SCALE GENOMIC DNA]</scope>
    <source>
        <strain evidence="1">4042</strain>
    </source>
</reference>
<organism evidence="1">
    <name type="scientific">Mycobacterium xenopi 4042</name>
    <dbReference type="NCBI Taxonomy" id="1299334"/>
    <lineage>
        <taxon>Bacteria</taxon>
        <taxon>Bacillati</taxon>
        <taxon>Actinomycetota</taxon>
        <taxon>Actinomycetes</taxon>
        <taxon>Mycobacteriales</taxon>
        <taxon>Mycobacteriaceae</taxon>
        <taxon>Mycobacterium</taxon>
    </lineage>
</organism>
<proteinExistence type="predicted"/>
<dbReference type="PATRIC" id="fig|1299334.3.peg.9050"/>
<dbReference type="AlphaFoldDB" id="X7YXR7"/>
<gene>
    <name evidence="1" type="ORF">I553_2795</name>
</gene>
<dbReference type="EMBL" id="JAOB01000085">
    <property type="protein sequence ID" value="EUA11874.1"/>
    <property type="molecule type" value="Genomic_DNA"/>
</dbReference>
<name>X7YXR7_MYCXE</name>
<accession>X7YXR7</accession>
<comment type="caution">
    <text evidence="1">The sequence shown here is derived from an EMBL/GenBank/DDBJ whole genome shotgun (WGS) entry which is preliminary data.</text>
</comment>